<feature type="compositionally biased region" description="Low complexity" evidence="1">
    <location>
        <begin position="112"/>
        <end position="127"/>
    </location>
</feature>
<name>A0A6J4T8E3_9ACTN</name>
<evidence type="ECO:0000313" key="2">
    <source>
        <dbReference type="EMBL" id="CAA9516076.1"/>
    </source>
</evidence>
<feature type="compositionally biased region" description="Basic and acidic residues" evidence="1">
    <location>
        <begin position="56"/>
        <end position="78"/>
    </location>
</feature>
<dbReference type="AlphaFoldDB" id="A0A6J4T8E3"/>
<organism evidence="2">
    <name type="scientific">uncultured Solirubrobacteraceae bacterium</name>
    <dbReference type="NCBI Taxonomy" id="1162706"/>
    <lineage>
        <taxon>Bacteria</taxon>
        <taxon>Bacillati</taxon>
        <taxon>Actinomycetota</taxon>
        <taxon>Thermoleophilia</taxon>
        <taxon>Solirubrobacterales</taxon>
        <taxon>Solirubrobacteraceae</taxon>
        <taxon>environmental samples</taxon>
    </lineage>
</organism>
<accession>A0A6J4T8E3</accession>
<protein>
    <submittedName>
        <fullName evidence="2">Phosphate transport regulator (Distant homolog of PhoU)</fullName>
    </submittedName>
</protein>
<feature type="compositionally biased region" description="Basic and acidic residues" evidence="1">
    <location>
        <begin position="142"/>
        <end position="155"/>
    </location>
</feature>
<feature type="non-terminal residue" evidence="2">
    <location>
        <position position="1"/>
    </location>
</feature>
<gene>
    <name evidence="2" type="ORF">AVDCRST_MAG67-2997</name>
</gene>
<sequence>GPALAGLRTKGPRVLRSLRGGGAQRPARGRAARRDAARVSRGKRPCPLDPALRAGRRPDHVRHDPAAELDVRDADRSRGHPRAGVGTGRHRRPHRGGRRLPRPLQDRGADGAGPAPGAHPHGVLPARRGGRPADPRLQGPHALHERDPPAGDRGRPGNTRGGGFAVRHRDRSDGRDPLEGHLRAPRGGDRRHGAHRERHREHRHQELL</sequence>
<evidence type="ECO:0000256" key="1">
    <source>
        <dbReference type="SAM" id="MobiDB-lite"/>
    </source>
</evidence>
<feature type="compositionally biased region" description="Basic residues" evidence="1">
    <location>
        <begin position="192"/>
        <end position="202"/>
    </location>
</feature>
<reference evidence="2" key="1">
    <citation type="submission" date="2020-02" db="EMBL/GenBank/DDBJ databases">
        <authorList>
            <person name="Meier V. D."/>
        </authorList>
    </citation>
    <scope>NUCLEOTIDE SEQUENCE</scope>
    <source>
        <strain evidence="2">AVDCRST_MAG67</strain>
    </source>
</reference>
<feature type="region of interest" description="Disordered" evidence="1">
    <location>
        <begin position="1"/>
        <end position="208"/>
    </location>
</feature>
<feature type="compositionally biased region" description="Basic and acidic residues" evidence="1">
    <location>
        <begin position="170"/>
        <end position="191"/>
    </location>
</feature>
<feature type="compositionally biased region" description="Basic residues" evidence="1">
    <location>
        <begin position="88"/>
        <end position="101"/>
    </location>
</feature>
<proteinExistence type="predicted"/>
<dbReference type="EMBL" id="CADCVQ010000126">
    <property type="protein sequence ID" value="CAA9516076.1"/>
    <property type="molecule type" value="Genomic_DNA"/>
</dbReference>
<feature type="non-terminal residue" evidence="2">
    <location>
        <position position="208"/>
    </location>
</feature>